<reference evidence="1 2" key="1">
    <citation type="submission" date="2010-08" db="EMBL/GenBank/DDBJ databases">
        <authorList>
            <person name="Weinstock G."/>
            <person name="Sodergren E."/>
            <person name="Clifton S."/>
            <person name="Fulton L."/>
            <person name="Fulton B."/>
            <person name="Courtney L."/>
            <person name="Fronick C."/>
            <person name="Harrison M."/>
            <person name="Strong C."/>
            <person name="Farmer C."/>
            <person name="Delahaunty K."/>
            <person name="Markovic C."/>
            <person name="Hall O."/>
            <person name="Minx P."/>
            <person name="Tomlinson C."/>
            <person name="Mitreva M."/>
            <person name="Hou S."/>
            <person name="Chen J."/>
            <person name="Wollam A."/>
            <person name="Pepin K.H."/>
            <person name="Johnson M."/>
            <person name="Bhonagiri V."/>
            <person name="Zhang X."/>
            <person name="Suruliraj S."/>
            <person name="Warren W."/>
            <person name="Chinwalla A."/>
            <person name="Mardis E.R."/>
            <person name="Wilson R.K."/>
        </authorList>
    </citation>
    <scope>NUCLEOTIDE SEQUENCE [LARGE SCALE GENOMIC DNA]</scope>
    <source>
        <strain evidence="1 2">KLE1255</strain>
    </source>
</reference>
<proteinExistence type="predicted"/>
<evidence type="ECO:0000313" key="2">
    <source>
        <dbReference type="Proteomes" id="UP000006028"/>
    </source>
</evidence>
<comment type="caution">
    <text evidence="1">The sequence shown here is derived from an EMBL/GenBank/DDBJ whole genome shotgun (WGS) entry which is preliminary data.</text>
</comment>
<protein>
    <submittedName>
        <fullName evidence="1">Uncharacterized protein</fullName>
    </submittedName>
</protein>
<dbReference type="BioCyc" id="FCF748224-HMP:GTSS-2705-MONOMER"/>
<dbReference type="STRING" id="748224.HMPREF9436_00630"/>
<name>E2ZG46_9FIRM</name>
<gene>
    <name evidence="1" type="ORF">HMPREF9436_00630</name>
</gene>
<dbReference type="HOGENOM" id="CLU_2769728_0_0_9"/>
<accession>E2ZG46</accession>
<dbReference type="Proteomes" id="UP000006028">
    <property type="component" value="Unassembled WGS sequence"/>
</dbReference>
<dbReference type="EMBL" id="AECU01000046">
    <property type="protein sequence ID" value="EFQ07827.1"/>
    <property type="molecule type" value="Genomic_DNA"/>
</dbReference>
<organism evidence="1 2">
    <name type="scientific">Faecalibacterium cf. prausnitzii KLE1255</name>
    <dbReference type="NCBI Taxonomy" id="748224"/>
    <lineage>
        <taxon>Bacteria</taxon>
        <taxon>Bacillati</taxon>
        <taxon>Bacillota</taxon>
        <taxon>Clostridia</taxon>
        <taxon>Eubacteriales</taxon>
        <taxon>Oscillospiraceae</taxon>
        <taxon>Faecalibacterium</taxon>
    </lineage>
</organism>
<dbReference type="AlphaFoldDB" id="E2ZG46"/>
<sequence>MVQLGCAGYRKWFSGGIIAQIGSLVNGFLKLLKECIKSLDRFLKNCYDVCSEPKNHAGGSACKARKIKK</sequence>
<evidence type="ECO:0000313" key="1">
    <source>
        <dbReference type="EMBL" id="EFQ07827.1"/>
    </source>
</evidence>